<protein>
    <recommendedName>
        <fullName evidence="12">Oxidoreductase</fullName>
    </recommendedName>
</protein>
<dbReference type="SUPFAM" id="SSF50692">
    <property type="entry name" value="ADC-like"/>
    <property type="match status" value="1"/>
</dbReference>
<evidence type="ECO:0000256" key="4">
    <source>
        <dbReference type="ARBA" id="ARBA00022729"/>
    </source>
</evidence>
<dbReference type="InterPro" id="IPR006657">
    <property type="entry name" value="MoPterin_dinucl-bd_dom"/>
</dbReference>
<keyword evidence="5" id="KW-0560">Oxidoreductase</keyword>
<evidence type="ECO:0000259" key="9">
    <source>
        <dbReference type="PROSITE" id="PS51669"/>
    </source>
</evidence>
<dbReference type="PROSITE" id="PS51379">
    <property type="entry name" value="4FE4S_FER_2"/>
    <property type="match status" value="2"/>
</dbReference>
<evidence type="ECO:0000259" key="8">
    <source>
        <dbReference type="PROSITE" id="PS51379"/>
    </source>
</evidence>
<dbReference type="InterPro" id="IPR017896">
    <property type="entry name" value="4Fe4S_Fe-S-bd"/>
</dbReference>
<organism evidence="10 11">
    <name type="scientific">Candidatus Lambdaproteobacteria bacterium RIFOXYD2_FULL_50_16</name>
    <dbReference type="NCBI Taxonomy" id="1817772"/>
    <lineage>
        <taxon>Bacteria</taxon>
        <taxon>Pseudomonadati</taxon>
        <taxon>Pseudomonadota</taxon>
        <taxon>Candidatus Lambdaproteobacteria</taxon>
    </lineage>
</organism>
<gene>
    <name evidence="10" type="ORF">A2527_11605</name>
</gene>
<dbReference type="InterPro" id="IPR019546">
    <property type="entry name" value="TAT_signal_bac_arc"/>
</dbReference>
<dbReference type="Gene3D" id="3.40.50.740">
    <property type="match status" value="1"/>
</dbReference>
<accession>A0A1F6G607</accession>
<dbReference type="GO" id="GO:0051539">
    <property type="term" value="F:4 iron, 4 sulfur cluster binding"/>
    <property type="evidence" value="ECO:0007669"/>
    <property type="project" value="UniProtKB-KW"/>
</dbReference>
<dbReference type="Gene3D" id="3.30.70.20">
    <property type="match status" value="2"/>
</dbReference>
<dbReference type="Gene3D" id="3.40.228.10">
    <property type="entry name" value="Dimethylsulfoxide Reductase, domain 2"/>
    <property type="match status" value="1"/>
</dbReference>
<dbReference type="Proteomes" id="UP000178449">
    <property type="component" value="Unassembled WGS sequence"/>
</dbReference>
<evidence type="ECO:0008006" key="12">
    <source>
        <dbReference type="Google" id="ProtNLM"/>
    </source>
</evidence>
<dbReference type="SMART" id="SM00926">
    <property type="entry name" value="Molybdop_Fe4S4"/>
    <property type="match status" value="1"/>
</dbReference>
<dbReference type="SUPFAM" id="SSF54862">
    <property type="entry name" value="4Fe-4S ferredoxins"/>
    <property type="match status" value="1"/>
</dbReference>
<dbReference type="PROSITE" id="PS51318">
    <property type="entry name" value="TAT"/>
    <property type="match status" value="1"/>
</dbReference>
<feature type="domain" description="4Fe-4S Mo/W bis-MGD-type" evidence="9">
    <location>
        <begin position="49"/>
        <end position="105"/>
    </location>
</feature>
<dbReference type="PANTHER" id="PTHR43742">
    <property type="entry name" value="TRIMETHYLAMINE-N-OXIDE REDUCTASE"/>
    <property type="match status" value="1"/>
</dbReference>
<sequence length="1039" mass="111789">MTKGINRRDFFKVAAVSGAAAAVAGCGTDPVEDIIPMLVPPSEYNPGVTIFFASTCHECSAACGVVLRTREGRAIKADGNPKHPLNKGSICAMGQASMQAMYSPSRSKGPNKGGAAVTWDAGLTELADKMKAASKVLYIGRAHSGSINTLINDVLAGAGGGTKLEFDMMPTSSLRKGNEIAFGTSEIPDYAISKAKTLISFGADFMESWLNNQANTREFTKMHAFANGEKGKYIHVAPHMTQTGTNADRWVAVKPGQEALVALAVAHALLPNSALSGDGGLKSYLDNYSIEKVSALTGVSKKMLEELAADFDKKGESLAIAGGTASQTGESTKLQVAVNLLNAVAGNIGKTVLFGANQQLGGDSADQIVAALNKAAAGEYQVVIVENANLVYALPNTAGVAETLKKVGYLVSLSTEADETSSLASIHLPTSHAVESWGDANPRTGIHNLQQPAMAKLPGYDTQSLGDLFLRLGQKLGAPGTEAADYQAYIKAVWAKNHKDWGGAGAFDAFWKSSLQNGGHFTDYEAKGASLQAAAYSNAQAPGEGAKGLTLIAVNSPLHNASGQNGNRTWMLEIPHPVTQLVWDSWVEINPDTAVELGINSGDLVEITTATGTQKVGAWVYYGIAPGVVAMPTGLGRSLPFPTYISTRGKSILLPHVEMASDVKLADISVGENVTDLFAYKTDAQSGDLVMQAAVSSLKSTGTAAYQVTPEGTHTSHDAAALTGKYTKANMGDHSQKGRGFVQVASVEEMNGHGQGHGEGHHLRHRHYTVDNRISNTDFYQERAADIAYHTEWSGAEKPVYYENYKWEMAIDLDRCTGCSACVVACYAENNIAVVGKERVSKGREMAWIRMTRYMDHNEETGALETYYTPNMCGQCANAGCEPVCPVYATYHNDEGINAMIYNRCVGTRYCLNNCIYKQRRFNWRTYEFPAPLHMQLNPSMTVREKGVMEKCNFCYSRIREGKDNAKDEGRLVIDGEIKTACQETCAADAISFGNIKDEKAKVTKIKTTTNRGYRHLEEVNFKPAVTYLKKINHDNRKA</sequence>
<dbReference type="Gene3D" id="3.30.2070.10">
    <property type="entry name" value="Formate dehydrogenase/DMSO reductase"/>
    <property type="match status" value="1"/>
</dbReference>
<keyword evidence="1" id="KW-0004">4Fe-4S</keyword>
<dbReference type="SUPFAM" id="SSF53706">
    <property type="entry name" value="Formate dehydrogenase/DMSO reductase, domains 1-3"/>
    <property type="match status" value="1"/>
</dbReference>
<evidence type="ECO:0000256" key="5">
    <source>
        <dbReference type="ARBA" id="ARBA00023002"/>
    </source>
</evidence>
<comment type="caution">
    <text evidence="10">The sequence shown here is derived from an EMBL/GenBank/DDBJ whole genome shotgun (WGS) entry which is preliminary data.</text>
</comment>
<dbReference type="Gene3D" id="2.20.25.90">
    <property type="entry name" value="ADC-like domains"/>
    <property type="match status" value="1"/>
</dbReference>
<dbReference type="Pfam" id="PF04879">
    <property type="entry name" value="Molybdop_Fe4S4"/>
    <property type="match status" value="1"/>
</dbReference>
<keyword evidence="2" id="KW-0500">Molybdenum</keyword>
<dbReference type="GO" id="GO:0016491">
    <property type="term" value="F:oxidoreductase activity"/>
    <property type="evidence" value="ECO:0007669"/>
    <property type="project" value="UniProtKB-KW"/>
</dbReference>
<feature type="domain" description="4Fe-4S ferredoxin-type" evidence="8">
    <location>
        <begin position="864"/>
        <end position="895"/>
    </location>
</feature>
<evidence type="ECO:0000256" key="2">
    <source>
        <dbReference type="ARBA" id="ARBA00022505"/>
    </source>
</evidence>
<keyword evidence="4" id="KW-0732">Signal</keyword>
<dbReference type="NCBIfam" id="TIGR01409">
    <property type="entry name" value="TAT_signal_seq"/>
    <property type="match status" value="1"/>
</dbReference>
<dbReference type="GO" id="GO:0043546">
    <property type="term" value="F:molybdopterin cofactor binding"/>
    <property type="evidence" value="ECO:0007669"/>
    <property type="project" value="InterPro"/>
</dbReference>
<dbReference type="EMBL" id="MFNE01000047">
    <property type="protein sequence ID" value="OGG93546.1"/>
    <property type="molecule type" value="Genomic_DNA"/>
</dbReference>
<dbReference type="PROSITE" id="PS51257">
    <property type="entry name" value="PROKAR_LIPOPROTEIN"/>
    <property type="match status" value="1"/>
</dbReference>
<dbReference type="Pfam" id="PF01568">
    <property type="entry name" value="Molydop_binding"/>
    <property type="match status" value="1"/>
</dbReference>
<name>A0A1F6G607_9PROT</name>
<evidence type="ECO:0000256" key="1">
    <source>
        <dbReference type="ARBA" id="ARBA00022485"/>
    </source>
</evidence>
<dbReference type="InterPro" id="IPR050612">
    <property type="entry name" value="Prok_Mopterin_Oxidored"/>
</dbReference>
<dbReference type="CDD" id="cd10551">
    <property type="entry name" value="PsrB"/>
    <property type="match status" value="1"/>
</dbReference>
<dbReference type="InterPro" id="IPR009010">
    <property type="entry name" value="Asp_de-COase-like_dom_sf"/>
</dbReference>
<keyword evidence="6" id="KW-0408">Iron</keyword>
<evidence type="ECO:0000256" key="6">
    <source>
        <dbReference type="ARBA" id="ARBA00023004"/>
    </source>
</evidence>
<dbReference type="AlphaFoldDB" id="A0A1F6G607"/>
<proteinExistence type="predicted"/>
<feature type="domain" description="4Fe-4S ferredoxin-type" evidence="8">
    <location>
        <begin position="807"/>
        <end position="837"/>
    </location>
</feature>
<reference evidence="10 11" key="1">
    <citation type="journal article" date="2016" name="Nat. Commun.">
        <title>Thousands of microbial genomes shed light on interconnected biogeochemical processes in an aquifer system.</title>
        <authorList>
            <person name="Anantharaman K."/>
            <person name="Brown C.T."/>
            <person name="Hug L.A."/>
            <person name="Sharon I."/>
            <person name="Castelle C.J."/>
            <person name="Probst A.J."/>
            <person name="Thomas B.C."/>
            <person name="Singh A."/>
            <person name="Wilkins M.J."/>
            <person name="Karaoz U."/>
            <person name="Brodie E.L."/>
            <person name="Williams K.H."/>
            <person name="Hubbard S.S."/>
            <person name="Banfield J.F."/>
        </authorList>
    </citation>
    <scope>NUCLEOTIDE SEQUENCE [LARGE SCALE GENOMIC DNA]</scope>
</reference>
<evidence type="ECO:0000256" key="7">
    <source>
        <dbReference type="ARBA" id="ARBA00023014"/>
    </source>
</evidence>
<keyword evidence="3" id="KW-0479">Metal-binding</keyword>
<dbReference type="InterPro" id="IPR006311">
    <property type="entry name" value="TAT_signal"/>
</dbReference>
<keyword evidence="7" id="KW-0411">Iron-sulfur</keyword>
<dbReference type="GO" id="GO:0046872">
    <property type="term" value="F:metal ion binding"/>
    <property type="evidence" value="ECO:0007669"/>
    <property type="project" value="UniProtKB-KW"/>
</dbReference>
<dbReference type="PROSITE" id="PS51669">
    <property type="entry name" value="4FE4S_MOW_BIS_MGD"/>
    <property type="match status" value="1"/>
</dbReference>
<dbReference type="InterPro" id="IPR006963">
    <property type="entry name" value="Mopterin_OxRdtase_4Fe-4S_dom"/>
</dbReference>
<dbReference type="PANTHER" id="PTHR43742:SF9">
    <property type="entry name" value="TETRATHIONATE REDUCTASE SUBUNIT A"/>
    <property type="match status" value="1"/>
</dbReference>
<evidence type="ECO:0000256" key="3">
    <source>
        <dbReference type="ARBA" id="ARBA00022723"/>
    </source>
</evidence>
<evidence type="ECO:0000313" key="10">
    <source>
        <dbReference type="EMBL" id="OGG93546.1"/>
    </source>
</evidence>
<dbReference type="STRING" id="1817772.A2527_11605"/>
<evidence type="ECO:0000313" key="11">
    <source>
        <dbReference type="Proteomes" id="UP000178449"/>
    </source>
</evidence>
<dbReference type="Gene3D" id="2.40.40.20">
    <property type="match status" value="1"/>
</dbReference>